<evidence type="ECO:0000313" key="3">
    <source>
        <dbReference type="EMBL" id="PNS16770.1"/>
    </source>
</evidence>
<evidence type="ECO:0000256" key="2">
    <source>
        <dbReference type="SAM" id="Phobius"/>
    </source>
</evidence>
<dbReference type="AlphaFoldDB" id="A0A2K1QPD4"/>
<keyword evidence="2" id="KW-0812">Transmembrane</keyword>
<dbReference type="OrthoDB" id="5312133at2759"/>
<evidence type="ECO:0000313" key="4">
    <source>
        <dbReference type="Proteomes" id="UP000243797"/>
    </source>
</evidence>
<gene>
    <name evidence="3" type="ORF">CAC42_4734</name>
</gene>
<dbReference type="InParanoid" id="A0A2K1QPD4"/>
<evidence type="ECO:0000256" key="1">
    <source>
        <dbReference type="SAM" id="MobiDB-lite"/>
    </source>
</evidence>
<name>A0A2K1QPD4_9PEZI</name>
<dbReference type="PANTHER" id="PTHR42055:SF1">
    <property type="entry name" value="YALI0E03476P"/>
    <property type="match status" value="1"/>
</dbReference>
<feature type="region of interest" description="Disordered" evidence="1">
    <location>
        <begin position="605"/>
        <end position="629"/>
    </location>
</feature>
<accession>A0A2K1QPD4</accession>
<dbReference type="PANTHER" id="PTHR42055">
    <property type="entry name" value="YALI0E03476P"/>
    <property type="match status" value="1"/>
</dbReference>
<comment type="caution">
    <text evidence="3">The sequence shown here is derived from an EMBL/GenBank/DDBJ whole genome shotgun (WGS) entry which is preliminary data.</text>
</comment>
<feature type="region of interest" description="Disordered" evidence="1">
    <location>
        <begin position="503"/>
        <end position="545"/>
    </location>
</feature>
<dbReference type="EMBL" id="NKHZ01000055">
    <property type="protein sequence ID" value="PNS16770.1"/>
    <property type="molecule type" value="Genomic_DNA"/>
</dbReference>
<keyword evidence="2" id="KW-1133">Transmembrane helix</keyword>
<protein>
    <submittedName>
        <fullName evidence="3">Plasma membrane fusion protein prm1</fullName>
    </submittedName>
</protein>
<keyword evidence="4" id="KW-1185">Reference proteome</keyword>
<sequence length="629" mass="71732">MPYRGYNPCSYLPRRLQIVFSLTVFILVTIVFFGSSSDRASHYRDELRQGAERAADYIPENIHRQFSESSFNPFRAPAHKPPPEQANSTSGDISWLGDWKWKNPFSSSIAYDDRAVLPPEESRTPIYTYYDGDTKKEADERQAEHDLLLAWRRAWWAKGFKPVVLGRPEATNNPLYRSMQTLKLDPEIETDLLRWLAWGNMGTGILSNWLVYPMCDYDDSMLQFLRTGEFPYLTRYKNMETAFVVGSKKDINAAVQAALDRKQLPEGRTLVDILPKAVFKVESATNAIAWYSADALKSKYKQIFDKLYSKTHSDQVGGKVSLRQLIESHLHSTWQSIFPEGIAVLRSLPEAMTAATRPALDLAGNLTTCLKTPLPASCPPNLSKCRTCMTSQSMPIDTPKVFRNSSTIFSIGTVPHPYTTQALIKRQIVSSLKFLRRNTDRDSFILALTAEALGTGRSSFARIVYMKDAIASEAGKAHSLWLTAERNFDDRWRQDLSWQLGFPVATSPPDTGKSETPVPGPERRPQPKKPKFIPAKMPDEKGVAKEEKLVQRSREWLRKKQTKEERKMRQAVEAWNMADKELWSFTRAFAAQRRMEREKWEEEERKFAGAGGEGRGSWGRWFGKGDEDL</sequence>
<proteinExistence type="predicted"/>
<reference evidence="3 4" key="1">
    <citation type="submission" date="2017-06" db="EMBL/GenBank/DDBJ databases">
        <title>Draft genome sequence of a variant of Elsinoe murrayae.</title>
        <authorList>
            <person name="Cheng Q."/>
        </authorList>
    </citation>
    <scope>NUCLEOTIDE SEQUENCE [LARGE SCALE GENOMIC DNA]</scope>
    <source>
        <strain evidence="3 4">CQ-2017a</strain>
    </source>
</reference>
<dbReference type="Proteomes" id="UP000243797">
    <property type="component" value="Unassembled WGS sequence"/>
</dbReference>
<organism evidence="3 4">
    <name type="scientific">Sphaceloma murrayae</name>
    <dbReference type="NCBI Taxonomy" id="2082308"/>
    <lineage>
        <taxon>Eukaryota</taxon>
        <taxon>Fungi</taxon>
        <taxon>Dikarya</taxon>
        <taxon>Ascomycota</taxon>
        <taxon>Pezizomycotina</taxon>
        <taxon>Dothideomycetes</taxon>
        <taxon>Dothideomycetidae</taxon>
        <taxon>Myriangiales</taxon>
        <taxon>Elsinoaceae</taxon>
        <taxon>Sphaceloma</taxon>
    </lineage>
</organism>
<feature type="transmembrane region" description="Helical" evidence="2">
    <location>
        <begin position="16"/>
        <end position="34"/>
    </location>
</feature>
<keyword evidence="2" id="KW-0472">Membrane</keyword>